<dbReference type="AlphaFoldDB" id="A0AAE0ZVR7"/>
<dbReference type="Proteomes" id="UP001283361">
    <property type="component" value="Unassembled WGS sequence"/>
</dbReference>
<organism evidence="1 2">
    <name type="scientific">Elysia crispata</name>
    <name type="common">lettuce slug</name>
    <dbReference type="NCBI Taxonomy" id="231223"/>
    <lineage>
        <taxon>Eukaryota</taxon>
        <taxon>Metazoa</taxon>
        <taxon>Spiralia</taxon>
        <taxon>Lophotrochozoa</taxon>
        <taxon>Mollusca</taxon>
        <taxon>Gastropoda</taxon>
        <taxon>Heterobranchia</taxon>
        <taxon>Euthyneura</taxon>
        <taxon>Panpulmonata</taxon>
        <taxon>Sacoglossa</taxon>
        <taxon>Placobranchoidea</taxon>
        <taxon>Plakobranchidae</taxon>
        <taxon>Elysia</taxon>
    </lineage>
</organism>
<name>A0AAE0ZVR7_9GAST</name>
<proteinExistence type="predicted"/>
<gene>
    <name evidence="1" type="ORF">RRG08_047957</name>
</gene>
<evidence type="ECO:0000313" key="2">
    <source>
        <dbReference type="Proteomes" id="UP001283361"/>
    </source>
</evidence>
<protein>
    <submittedName>
        <fullName evidence="1">Uncharacterized protein</fullName>
    </submittedName>
</protein>
<sequence length="87" mass="9406">MACDTFRKGKNGFSTGHLSRTLLQHHFDEVICGRQSLIQVKGRPRQPVLTGSEGTSAGNVVLDKRLRALLYGLQVVTDSGVITGPDV</sequence>
<comment type="caution">
    <text evidence="1">The sequence shown here is derived from an EMBL/GenBank/DDBJ whole genome shotgun (WGS) entry which is preliminary data.</text>
</comment>
<reference evidence="1" key="1">
    <citation type="journal article" date="2023" name="G3 (Bethesda)">
        <title>A reference genome for the long-term kleptoplast-retaining sea slug Elysia crispata morphotype clarki.</title>
        <authorList>
            <person name="Eastman K.E."/>
            <person name="Pendleton A.L."/>
            <person name="Shaikh M.A."/>
            <person name="Suttiyut T."/>
            <person name="Ogas R."/>
            <person name="Tomko P."/>
            <person name="Gavelis G."/>
            <person name="Widhalm J.R."/>
            <person name="Wisecaver J.H."/>
        </authorList>
    </citation>
    <scope>NUCLEOTIDE SEQUENCE</scope>
    <source>
        <strain evidence="1">ECLA1</strain>
    </source>
</reference>
<keyword evidence="2" id="KW-1185">Reference proteome</keyword>
<accession>A0AAE0ZVR7</accession>
<evidence type="ECO:0000313" key="1">
    <source>
        <dbReference type="EMBL" id="KAK3775766.1"/>
    </source>
</evidence>
<dbReference type="EMBL" id="JAWDGP010003273">
    <property type="protein sequence ID" value="KAK3775766.1"/>
    <property type="molecule type" value="Genomic_DNA"/>
</dbReference>